<keyword evidence="3" id="KW-0732">Signal</keyword>
<feature type="chain" id="PRO_5009311285" evidence="3">
    <location>
        <begin position="22"/>
        <end position="193"/>
    </location>
</feature>
<evidence type="ECO:0000256" key="2">
    <source>
        <dbReference type="SAM" id="Phobius"/>
    </source>
</evidence>
<feature type="signal peptide" evidence="3">
    <location>
        <begin position="1"/>
        <end position="21"/>
    </location>
</feature>
<dbReference type="Proteomes" id="UP000095283">
    <property type="component" value="Unplaced"/>
</dbReference>
<evidence type="ECO:0000256" key="3">
    <source>
        <dbReference type="SAM" id="SignalP"/>
    </source>
</evidence>
<organism evidence="4 5">
    <name type="scientific">Heterorhabditis bacteriophora</name>
    <name type="common">Entomopathogenic nematode worm</name>
    <dbReference type="NCBI Taxonomy" id="37862"/>
    <lineage>
        <taxon>Eukaryota</taxon>
        <taxon>Metazoa</taxon>
        <taxon>Ecdysozoa</taxon>
        <taxon>Nematoda</taxon>
        <taxon>Chromadorea</taxon>
        <taxon>Rhabditida</taxon>
        <taxon>Rhabditina</taxon>
        <taxon>Rhabditomorpha</taxon>
        <taxon>Strongyloidea</taxon>
        <taxon>Heterorhabditidae</taxon>
        <taxon>Heterorhabditis</taxon>
    </lineage>
</organism>
<feature type="transmembrane region" description="Helical" evidence="2">
    <location>
        <begin position="78"/>
        <end position="104"/>
    </location>
</feature>
<keyword evidence="2" id="KW-1133">Transmembrane helix</keyword>
<keyword evidence="2" id="KW-0472">Membrane</keyword>
<accession>A0A1I7XKF1</accession>
<protein>
    <submittedName>
        <fullName evidence="5">Transmembrane protein</fullName>
    </submittedName>
</protein>
<evidence type="ECO:0000313" key="5">
    <source>
        <dbReference type="WBParaSite" id="Hba_18242"/>
    </source>
</evidence>
<reference evidence="5" key="1">
    <citation type="submission" date="2016-11" db="UniProtKB">
        <authorList>
            <consortium name="WormBaseParasite"/>
        </authorList>
    </citation>
    <scope>IDENTIFICATION</scope>
</reference>
<evidence type="ECO:0000313" key="4">
    <source>
        <dbReference type="Proteomes" id="UP000095283"/>
    </source>
</evidence>
<evidence type="ECO:0000256" key="1">
    <source>
        <dbReference type="SAM" id="MobiDB-lite"/>
    </source>
</evidence>
<dbReference type="WBParaSite" id="Hba_18242">
    <property type="protein sequence ID" value="Hba_18242"/>
    <property type="gene ID" value="Hba_18242"/>
</dbReference>
<dbReference type="AlphaFoldDB" id="A0A1I7XKF1"/>
<proteinExistence type="predicted"/>
<keyword evidence="2" id="KW-0812">Transmembrane</keyword>
<keyword evidence="4" id="KW-1185">Reference proteome</keyword>
<feature type="region of interest" description="Disordered" evidence="1">
    <location>
        <begin position="130"/>
        <end position="153"/>
    </location>
</feature>
<name>A0A1I7XKF1_HETBA</name>
<sequence>MMLAFVHIHIWINIYLQPTASHSSGLPIQPAVLDSSCAIVRNPSTLSNRPHSVLLAKVVRPINCLVSNLYMLKRLVKFVLSIYLMYSIKLTVFITGSVVIYLLFNELDVKSIKIHNLALMFGPTLFNSGEERAGSKKKDTNRKKKDQKREEFPVHSNSHLAFNMIMQGQIVEYLLTEHNKFEALQGPIQTYST</sequence>